<dbReference type="AlphaFoldDB" id="A0A2T0ZEL2"/>
<protein>
    <submittedName>
        <fullName evidence="1">Uncharacterized protein</fullName>
    </submittedName>
</protein>
<evidence type="ECO:0000313" key="2">
    <source>
        <dbReference type="Proteomes" id="UP000237752"/>
    </source>
</evidence>
<organism evidence="1 2">
    <name type="scientific">Antricoccus suffuscus</name>
    <dbReference type="NCBI Taxonomy" id="1629062"/>
    <lineage>
        <taxon>Bacteria</taxon>
        <taxon>Bacillati</taxon>
        <taxon>Actinomycetota</taxon>
        <taxon>Actinomycetes</taxon>
        <taxon>Geodermatophilales</taxon>
        <taxon>Antricoccaceae</taxon>
        <taxon>Antricoccus</taxon>
    </lineage>
</organism>
<reference evidence="1 2" key="1">
    <citation type="submission" date="2018-03" db="EMBL/GenBank/DDBJ databases">
        <title>Genomic Encyclopedia of Archaeal and Bacterial Type Strains, Phase II (KMG-II): from individual species to whole genera.</title>
        <authorList>
            <person name="Goeker M."/>
        </authorList>
    </citation>
    <scope>NUCLEOTIDE SEQUENCE [LARGE SCALE GENOMIC DNA]</scope>
    <source>
        <strain evidence="1 2">DSM 100065</strain>
    </source>
</reference>
<comment type="caution">
    <text evidence="1">The sequence shown here is derived from an EMBL/GenBank/DDBJ whole genome shotgun (WGS) entry which is preliminary data.</text>
</comment>
<sequence length="84" mass="9767">MSCLGWFEKSTLRGEKDPTWRSRPLQSQPEPVFRIGEQMSSPQTWLGFKQLLISRAVYIQIGVEIDRPETRHSTEAQIPLDHFP</sequence>
<name>A0A2T0ZEL2_9ACTN</name>
<proteinExistence type="predicted"/>
<accession>A0A2T0ZEL2</accession>
<keyword evidence="2" id="KW-1185">Reference proteome</keyword>
<dbReference type="Proteomes" id="UP000237752">
    <property type="component" value="Unassembled WGS sequence"/>
</dbReference>
<gene>
    <name evidence="1" type="ORF">CLV47_12318</name>
</gene>
<dbReference type="EMBL" id="PVUE01000023">
    <property type="protein sequence ID" value="PRZ34786.1"/>
    <property type="molecule type" value="Genomic_DNA"/>
</dbReference>
<evidence type="ECO:0000313" key="1">
    <source>
        <dbReference type="EMBL" id="PRZ34786.1"/>
    </source>
</evidence>